<feature type="domain" description="FAST kinase-like protein subdomain 2" evidence="1">
    <location>
        <begin position="744"/>
        <end position="825"/>
    </location>
</feature>
<keyword evidence="2" id="KW-0418">Kinase</keyword>
<dbReference type="AlphaFoldDB" id="A0A210QVV6"/>
<comment type="caution">
    <text evidence="2">The sequence shown here is derived from an EMBL/GenBank/DDBJ whole genome shotgun (WGS) entry which is preliminary data.</text>
</comment>
<dbReference type="EMBL" id="NEDP02001613">
    <property type="protein sequence ID" value="OWF52871.1"/>
    <property type="molecule type" value="Genomic_DNA"/>
</dbReference>
<dbReference type="InterPro" id="IPR013579">
    <property type="entry name" value="FAST_2"/>
</dbReference>
<dbReference type="STRING" id="6573.A0A210QVV6"/>
<sequence>MTRPYRQPQLQNGPFSPSRCSSEACNRELDTIEDEVTVDCQKGQETLKDFLMLAESRGMRVSTAELKKVIDDVIAAVYSNGKYPFIALYDIFQDQSSTGKMGSAGETGILQLFREQPLLKDLATCPEIEPLLALINDNLPAMTAKDKAHLYFCLNYLGIHEVHANHPVMHKLFYVLTEPAGGLDFEDICKFKLVLETISHQELVRNQLLLPHYRHLNSVGILNGLEKQQFVRAMSYSPRLYNRFDNTYSVPVNFSQIWHALVTDEDIMNNPENIVIILNHFGYHAHQEIIPYIVKTDIYGRIEGAILRQLENMDIKTLGKLSEAKGFMEFTDTSRGLKSALPDHLQRILHSTSNMNTVDMLSVMNFYRISDFQLPQDALAILIQQIEKNFPELKLIHSIAFLNMLCIMMRKHKNESLPHFDRLMTLMNTDSKAEMFASKIAFERLVIKWKLLSLTPEAFKTYIQQNLLLNKGFGTNRRWLPVVLQVMEKKFDDYVLKKDLKERIFSVCEGEMSVNSLLCMCFSIHHVSTISYNLDINHEQIEFYKEILQLFNRKLADTTDLKVVAECFTTRHDIRKHQGCSVMMKDALENLIDRTSALMLLPHQQTDAVSLAKMINHHFYRLSKEFFHLTTPAVDQLVTNLLAEEQTCGTDDFVTLTNLIASGVMSKSKRQQLEQFADMLFEENMDFMNLDALLLGLDNLCLAGVFPPKTLTAVMSPDFLTALDQCISEKSHRVISREHIEYHLLRLNRSVVFECPALHIPWFCGKFAVVHRMPRYEYLQKFCKKTENVLLEILGGEKFLSVNSITRFKHSVDFQCFISPQGFPVALDRINFDLPVSAGIQKIAIDVIPSSLWGNELDVMYQEKKRHLKKEDYKYIQVKKDHMCGLALSGTEQLREYYTEQIFVLLPINNSVIMPNIHLLKILIHEDV</sequence>
<protein>
    <submittedName>
        <fullName evidence="2">FAST kinase domain-containing protein 1</fullName>
    </submittedName>
</protein>
<organism evidence="2 3">
    <name type="scientific">Mizuhopecten yessoensis</name>
    <name type="common">Japanese scallop</name>
    <name type="synonym">Patinopecten yessoensis</name>
    <dbReference type="NCBI Taxonomy" id="6573"/>
    <lineage>
        <taxon>Eukaryota</taxon>
        <taxon>Metazoa</taxon>
        <taxon>Spiralia</taxon>
        <taxon>Lophotrochozoa</taxon>
        <taxon>Mollusca</taxon>
        <taxon>Bivalvia</taxon>
        <taxon>Autobranchia</taxon>
        <taxon>Pteriomorphia</taxon>
        <taxon>Pectinida</taxon>
        <taxon>Pectinoidea</taxon>
        <taxon>Pectinidae</taxon>
        <taxon>Mizuhopecten</taxon>
    </lineage>
</organism>
<evidence type="ECO:0000259" key="1">
    <source>
        <dbReference type="Pfam" id="PF08368"/>
    </source>
</evidence>
<evidence type="ECO:0000313" key="2">
    <source>
        <dbReference type="EMBL" id="OWF52871.1"/>
    </source>
</evidence>
<dbReference type="Pfam" id="PF08368">
    <property type="entry name" value="FAST_2"/>
    <property type="match status" value="1"/>
</dbReference>
<dbReference type="Proteomes" id="UP000242188">
    <property type="component" value="Unassembled WGS sequence"/>
</dbReference>
<name>A0A210QVV6_MIZYE</name>
<dbReference type="OrthoDB" id="385235at2759"/>
<accession>A0A210QVV6</accession>
<keyword evidence="2" id="KW-0808">Transferase</keyword>
<proteinExistence type="predicted"/>
<dbReference type="GO" id="GO:0016301">
    <property type="term" value="F:kinase activity"/>
    <property type="evidence" value="ECO:0007669"/>
    <property type="project" value="UniProtKB-KW"/>
</dbReference>
<evidence type="ECO:0000313" key="3">
    <source>
        <dbReference type="Proteomes" id="UP000242188"/>
    </source>
</evidence>
<gene>
    <name evidence="2" type="ORF">KP79_PYT12862</name>
</gene>
<keyword evidence="3" id="KW-1185">Reference proteome</keyword>
<reference evidence="2 3" key="1">
    <citation type="journal article" date="2017" name="Nat. Ecol. Evol.">
        <title>Scallop genome provides insights into evolution of bilaterian karyotype and development.</title>
        <authorList>
            <person name="Wang S."/>
            <person name="Zhang J."/>
            <person name="Jiao W."/>
            <person name="Li J."/>
            <person name="Xun X."/>
            <person name="Sun Y."/>
            <person name="Guo X."/>
            <person name="Huan P."/>
            <person name="Dong B."/>
            <person name="Zhang L."/>
            <person name="Hu X."/>
            <person name="Sun X."/>
            <person name="Wang J."/>
            <person name="Zhao C."/>
            <person name="Wang Y."/>
            <person name="Wang D."/>
            <person name="Huang X."/>
            <person name="Wang R."/>
            <person name="Lv J."/>
            <person name="Li Y."/>
            <person name="Zhang Z."/>
            <person name="Liu B."/>
            <person name="Lu W."/>
            <person name="Hui Y."/>
            <person name="Liang J."/>
            <person name="Zhou Z."/>
            <person name="Hou R."/>
            <person name="Li X."/>
            <person name="Liu Y."/>
            <person name="Li H."/>
            <person name="Ning X."/>
            <person name="Lin Y."/>
            <person name="Zhao L."/>
            <person name="Xing Q."/>
            <person name="Dou J."/>
            <person name="Li Y."/>
            <person name="Mao J."/>
            <person name="Guo H."/>
            <person name="Dou H."/>
            <person name="Li T."/>
            <person name="Mu C."/>
            <person name="Jiang W."/>
            <person name="Fu Q."/>
            <person name="Fu X."/>
            <person name="Miao Y."/>
            <person name="Liu J."/>
            <person name="Yu Q."/>
            <person name="Li R."/>
            <person name="Liao H."/>
            <person name="Li X."/>
            <person name="Kong Y."/>
            <person name="Jiang Z."/>
            <person name="Chourrout D."/>
            <person name="Li R."/>
            <person name="Bao Z."/>
        </authorList>
    </citation>
    <scope>NUCLEOTIDE SEQUENCE [LARGE SCALE GENOMIC DNA]</scope>
    <source>
        <strain evidence="2 3">PY_sf001</strain>
    </source>
</reference>